<evidence type="ECO:0000313" key="2">
    <source>
        <dbReference type="Proteomes" id="UP000184287"/>
    </source>
</evidence>
<proteinExistence type="predicted"/>
<dbReference type="Proteomes" id="UP000184287">
    <property type="component" value="Unassembled WGS sequence"/>
</dbReference>
<dbReference type="OrthoDB" id="9870099at2"/>
<evidence type="ECO:0000313" key="1">
    <source>
        <dbReference type="EMBL" id="SHE66380.1"/>
    </source>
</evidence>
<dbReference type="EMBL" id="FQUQ01000001">
    <property type="protein sequence ID" value="SHE66380.1"/>
    <property type="molecule type" value="Genomic_DNA"/>
</dbReference>
<sequence>MYHSIIPVPNSHAPIVVEGSINTRFILFNAGPANIESQVWITWSGKENAYEPNFRLELRAGSEKIISRAFARVKLNETGKSRDSFAAVGIRLISEYYI</sequence>
<accession>A0A1M4VBY1</accession>
<dbReference type="RefSeq" id="WP_073227781.1">
    <property type="nucleotide sequence ID" value="NZ_FQUQ01000001.1"/>
</dbReference>
<gene>
    <name evidence="1" type="ORF">SAMN04488522_101853</name>
</gene>
<protein>
    <submittedName>
        <fullName evidence="1">Uncharacterized protein</fullName>
    </submittedName>
</protein>
<dbReference type="AlphaFoldDB" id="A0A1M4VBY1"/>
<organism evidence="1 2">
    <name type="scientific">Pedobacter caeni</name>
    <dbReference type="NCBI Taxonomy" id="288992"/>
    <lineage>
        <taxon>Bacteria</taxon>
        <taxon>Pseudomonadati</taxon>
        <taxon>Bacteroidota</taxon>
        <taxon>Sphingobacteriia</taxon>
        <taxon>Sphingobacteriales</taxon>
        <taxon>Sphingobacteriaceae</taxon>
        <taxon>Pedobacter</taxon>
    </lineage>
</organism>
<reference evidence="2" key="1">
    <citation type="submission" date="2016-11" db="EMBL/GenBank/DDBJ databases">
        <authorList>
            <person name="Varghese N."/>
            <person name="Submissions S."/>
        </authorList>
    </citation>
    <scope>NUCLEOTIDE SEQUENCE [LARGE SCALE GENOMIC DNA]</scope>
    <source>
        <strain evidence="2">DSM 16990</strain>
    </source>
</reference>
<keyword evidence="2" id="KW-1185">Reference proteome</keyword>
<name>A0A1M4VBY1_9SPHI</name>